<organism evidence="11 12">
    <name type="scientific">Effrenium voratum</name>
    <dbReference type="NCBI Taxonomy" id="2562239"/>
    <lineage>
        <taxon>Eukaryota</taxon>
        <taxon>Sar</taxon>
        <taxon>Alveolata</taxon>
        <taxon>Dinophyceae</taxon>
        <taxon>Suessiales</taxon>
        <taxon>Symbiodiniaceae</taxon>
        <taxon>Effrenium</taxon>
    </lineage>
</organism>
<name>A0AA36J3D8_9DINO</name>
<feature type="compositionally biased region" description="Acidic residues" evidence="8">
    <location>
        <begin position="516"/>
        <end position="532"/>
    </location>
</feature>
<dbReference type="InterPro" id="IPR018314">
    <property type="entry name" value="RsmB/NOL1/NOP2-like_CS"/>
</dbReference>
<dbReference type="SUPFAM" id="SSF53335">
    <property type="entry name" value="S-adenosyl-L-methionine-dependent methyltransferases"/>
    <property type="match status" value="1"/>
</dbReference>
<feature type="binding site" evidence="7">
    <location>
        <position position="299"/>
    </location>
    <ligand>
        <name>S-adenosyl-L-methionine</name>
        <dbReference type="ChEBI" id="CHEBI:59789"/>
    </ligand>
</feature>
<dbReference type="InterPro" id="IPR013087">
    <property type="entry name" value="Znf_C2H2_type"/>
</dbReference>
<dbReference type="Proteomes" id="UP001178507">
    <property type="component" value="Unassembled WGS sequence"/>
</dbReference>
<dbReference type="InterPro" id="IPR029063">
    <property type="entry name" value="SAM-dependent_MTases_sf"/>
</dbReference>
<keyword evidence="6" id="KW-0862">Zinc</keyword>
<feature type="binding site" evidence="7">
    <location>
        <position position="326"/>
    </location>
    <ligand>
        <name>S-adenosyl-L-methionine</name>
        <dbReference type="ChEBI" id="CHEBI:59789"/>
    </ligand>
</feature>
<keyword evidence="2 7" id="KW-0489">Methyltransferase</keyword>
<keyword evidence="6" id="KW-0863">Zinc-finger</keyword>
<proteinExistence type="inferred from homology"/>
<evidence type="ECO:0000256" key="5">
    <source>
        <dbReference type="ARBA" id="ARBA00022884"/>
    </source>
</evidence>
<dbReference type="AlphaFoldDB" id="A0AA36J3D8"/>
<dbReference type="GO" id="GO:0008173">
    <property type="term" value="F:RNA methyltransferase activity"/>
    <property type="evidence" value="ECO:0007669"/>
    <property type="project" value="InterPro"/>
</dbReference>
<dbReference type="InterPro" id="IPR023267">
    <property type="entry name" value="RCMT"/>
</dbReference>
<evidence type="ECO:0000256" key="1">
    <source>
        <dbReference type="ARBA" id="ARBA00007494"/>
    </source>
</evidence>
<keyword evidence="6" id="KW-0479">Metal-binding</keyword>
<dbReference type="GO" id="GO:0003723">
    <property type="term" value="F:RNA binding"/>
    <property type="evidence" value="ECO:0007669"/>
    <property type="project" value="UniProtKB-UniRule"/>
</dbReference>
<keyword evidence="5 7" id="KW-0694">RNA-binding</keyword>
<dbReference type="InterPro" id="IPR001678">
    <property type="entry name" value="MeTrfase_RsmB-F_NOP2_dom"/>
</dbReference>
<keyword evidence="12" id="KW-1185">Reference proteome</keyword>
<dbReference type="EMBL" id="CAUJNA010003279">
    <property type="protein sequence ID" value="CAJ1397798.1"/>
    <property type="molecule type" value="Genomic_DNA"/>
</dbReference>
<keyword evidence="4 7" id="KW-0949">S-adenosyl-L-methionine</keyword>
<accession>A0AA36J3D8</accession>
<feature type="active site" description="Nucleophile" evidence="7">
    <location>
        <position position="402"/>
    </location>
</feature>
<evidence type="ECO:0000259" key="9">
    <source>
        <dbReference type="PROSITE" id="PS50157"/>
    </source>
</evidence>
<dbReference type="GO" id="GO:0008270">
    <property type="term" value="F:zinc ion binding"/>
    <property type="evidence" value="ECO:0007669"/>
    <property type="project" value="UniProtKB-KW"/>
</dbReference>
<dbReference type="PROSITE" id="PS50157">
    <property type="entry name" value="ZINC_FINGER_C2H2_2"/>
    <property type="match status" value="1"/>
</dbReference>
<feature type="domain" description="SAM-dependent MTase RsmB/NOP-type" evidence="10">
    <location>
        <begin position="180"/>
        <end position="510"/>
    </location>
</feature>
<dbReference type="InterPro" id="IPR043822">
    <property type="entry name" value="EsV_1_7_cys"/>
</dbReference>
<dbReference type="CDD" id="cd02440">
    <property type="entry name" value="AdoMet_MTases"/>
    <property type="match status" value="1"/>
</dbReference>
<gene>
    <name evidence="11" type="ORF">EVOR1521_LOCUS21744</name>
</gene>
<dbReference type="SMART" id="SM01425">
    <property type="entry name" value="EsV_1_7"/>
    <property type="match status" value="7"/>
</dbReference>
<feature type="region of interest" description="Disordered" evidence="8">
    <location>
        <begin position="515"/>
        <end position="551"/>
    </location>
</feature>
<evidence type="ECO:0000259" key="10">
    <source>
        <dbReference type="PROSITE" id="PS51686"/>
    </source>
</evidence>
<evidence type="ECO:0000256" key="8">
    <source>
        <dbReference type="SAM" id="MobiDB-lite"/>
    </source>
</evidence>
<evidence type="ECO:0000256" key="7">
    <source>
        <dbReference type="PROSITE-ProRule" id="PRU01023"/>
    </source>
</evidence>
<dbReference type="Pfam" id="PF19114">
    <property type="entry name" value="EsV_1_7_cys"/>
    <property type="match status" value="8"/>
</dbReference>
<evidence type="ECO:0000313" key="12">
    <source>
        <dbReference type="Proteomes" id="UP001178507"/>
    </source>
</evidence>
<evidence type="ECO:0000256" key="6">
    <source>
        <dbReference type="PROSITE-ProRule" id="PRU00042"/>
    </source>
</evidence>
<dbReference type="GO" id="GO:0001510">
    <property type="term" value="P:RNA methylation"/>
    <property type="evidence" value="ECO:0007669"/>
    <property type="project" value="InterPro"/>
</dbReference>
<evidence type="ECO:0000256" key="3">
    <source>
        <dbReference type="ARBA" id="ARBA00022679"/>
    </source>
</evidence>
<evidence type="ECO:0000256" key="2">
    <source>
        <dbReference type="ARBA" id="ARBA00022603"/>
    </source>
</evidence>
<comment type="similarity">
    <text evidence="1 7">Belongs to the class I-like SAM-binding methyltransferase superfamily. RsmB/NOP family.</text>
</comment>
<comment type="caution">
    <text evidence="11">The sequence shown here is derived from an EMBL/GenBank/DDBJ whole genome shotgun (WGS) entry which is preliminary data.</text>
</comment>
<keyword evidence="3 7" id="KW-0808">Transferase</keyword>
<reference evidence="11" key="1">
    <citation type="submission" date="2023-08" db="EMBL/GenBank/DDBJ databases">
        <authorList>
            <person name="Chen Y."/>
            <person name="Shah S."/>
            <person name="Dougan E. K."/>
            <person name="Thang M."/>
            <person name="Chan C."/>
        </authorList>
    </citation>
    <scope>NUCLEOTIDE SEQUENCE</scope>
</reference>
<dbReference type="PANTHER" id="PTHR22808:SF1">
    <property type="entry name" value="RNA CYTOSINE-C(5)-METHYLTRANSFERASE NSUN2-RELATED"/>
    <property type="match status" value="1"/>
</dbReference>
<comment type="caution">
    <text evidence="7">Lacks conserved residue(s) required for the propagation of feature annotation.</text>
</comment>
<feature type="binding site" evidence="7">
    <location>
        <position position="349"/>
    </location>
    <ligand>
        <name>S-adenosyl-L-methionine</name>
        <dbReference type="ChEBI" id="CHEBI:59789"/>
    </ligand>
</feature>
<dbReference type="InterPro" id="IPR049560">
    <property type="entry name" value="MeTrfase_RsmB-F_NOP2_cat"/>
</dbReference>
<dbReference type="PROSITE" id="PS01153">
    <property type="entry name" value="NOL1_NOP2_SUN"/>
    <property type="match status" value="1"/>
</dbReference>
<dbReference type="PANTHER" id="PTHR22808">
    <property type="entry name" value="NCL1 YEAST -RELATED NOL1/NOP2/FMU SUN DOMAIN-CONTAINING"/>
    <property type="match status" value="1"/>
</dbReference>
<feature type="domain" description="C2H2-type" evidence="9">
    <location>
        <begin position="115"/>
        <end position="144"/>
    </location>
</feature>
<evidence type="ECO:0000313" key="11">
    <source>
        <dbReference type="EMBL" id="CAJ1397798.1"/>
    </source>
</evidence>
<dbReference type="PROSITE" id="PS00028">
    <property type="entry name" value="ZINC_FINGER_C2H2_1"/>
    <property type="match status" value="1"/>
</dbReference>
<dbReference type="PRINTS" id="PR02008">
    <property type="entry name" value="RCMTFAMILY"/>
</dbReference>
<dbReference type="PROSITE" id="PS51686">
    <property type="entry name" value="SAM_MT_RSMB_NOP"/>
    <property type="match status" value="1"/>
</dbReference>
<dbReference type="Gene3D" id="3.40.50.150">
    <property type="entry name" value="Vaccinia Virus protein VP39"/>
    <property type="match status" value="1"/>
</dbReference>
<dbReference type="Pfam" id="PF01189">
    <property type="entry name" value="Methyltr_RsmB-F"/>
    <property type="match status" value="1"/>
</dbReference>
<evidence type="ECO:0000256" key="4">
    <source>
        <dbReference type="ARBA" id="ARBA00022691"/>
    </source>
</evidence>
<protein>
    <submittedName>
        <fullName evidence="11">Uncharacterized protein</fullName>
    </submittedName>
</protein>
<sequence>MASGYPDPVQEPDAVAFDVTLGRQGAFPQQRLRLHCPPQHEALLARALAAHGAAFEARGCDPSSVVLRFRDQEGQLFSIHDQPGLERAMQEACDASGVVQLDFLLQVAPAPRPQRRCRGCGELFTSRNQLFLHLQSSGHDSASESDEDCGPAAAPSFGSEAFRSYYAHQKIAQEDQWQAAYEALRTPLPQTLRMQKGALARRALARLRQMVELKPLPLCEDAFQLPSAMSEEVKSLLAAGQEVGVWHRQEWASMLPVLALDPKPGDYVLDLCASPGSKTLQLLEATRSSDDGGLVVANDASRPRAVVVAQRCRRGSKESLLVTSCDGRDFPSLKRWCDRKIKFQKVLVDAPCSGDGTLRKNPGNWAKWNAKEGNSLHHLQLGLLRRGFECLEPQGRLVYSTCSLNPVEDEAVVAALLAEFPSAQLLPWAPSMEGLQEGLTTWLVPDNRFEQTGTMYSSYAEVPEDQRSTLKASMFPGQAALEQLKLCRRVLPCRQEAPHGGFFVALLTKQKAGKDELEETADGAAEEAEEAEPAAADATAMKDQPKGKHKRRLRGLFRPVPAETLRTIEDFWQLRGFPSERLRLNRPGQVVLATRALGTCFLGKKVELPIVEGACAIFAPESLRPFDEAVPLLAACSGRKLQLSPEEFLRVLEAAQEQDQKAEATDLVLLSTDDSVTVLGARRGGELRCLASKRYSSMLLELLRQIRQGEQRSSDEKSLGSKPAAPACGANFEALALAAQRFVSGSCTQSNMAARLARVLQKVVHPPQLRPVVATCRPGFWDHGLAPFQQAARRFAATPPKLPIATLRVDLPPPTGQRVKASEAGSLCSCGRVKPASGWPQDAEPSCCSKCKTEGMVKLRGSKCRCGRAQPSFGMPGDERAACCSKCKVEGMVDIRSPRCRCGQARPYFGFPNDKRPFFCRKCKVDGMVDIKNRRCMCGKAQPYFGFAGDSRPSCCSQCKDEGMTDIVRRRCRCGSTRPIFGFANDRQPSCCSKCKLDGMVDIRNPRCKCGKARPSFGFVHDAKPSCCSKCKADGMANVVSPRCKCGRSIPIFGVAGDPRPTCCSKCKEEGMIDIKSRRCQMCKKFASYPDAAGRPRQLCAAHSAEVGAHKLSSPGRSRIASEFFDALEAELGREMPFRYRFEAETATWSGEEFAGLVTDRNLQPDAYDPTSGKYLGNYYHGFPPEHVQHGSFTCVGGRPASELHAETMARLDLFLAEGLKVFYIWEHEFKEWQKEVASGAVPCLAGRLHRHIAAE</sequence>